<accession>W2CX82</accession>
<gene>
    <name evidence="2" type="ORF">T235_13405</name>
</gene>
<dbReference type="Proteomes" id="UP000034980">
    <property type="component" value="Unassembled WGS sequence"/>
</dbReference>
<dbReference type="AlphaFoldDB" id="W2CX82"/>
<dbReference type="InterPro" id="IPR012654">
    <property type="entry name" value="CHP02391"/>
</dbReference>
<evidence type="ECO:0000313" key="3">
    <source>
        <dbReference type="Proteomes" id="UP000034980"/>
    </source>
</evidence>
<dbReference type="NCBIfam" id="TIGR02391">
    <property type="entry name" value="hypoth_ymh"/>
    <property type="match status" value="1"/>
</dbReference>
<dbReference type="Pfam" id="PF09509">
    <property type="entry name" value="Hypoth_Ymh"/>
    <property type="match status" value="1"/>
</dbReference>
<organism evidence="2 3">
    <name type="scientific">Tannerella sp. oral taxon BU063 isolate Cell 8/11</name>
    <dbReference type="NCBI Taxonomy" id="1411915"/>
    <lineage>
        <taxon>Bacteria</taxon>
        <taxon>Pseudomonadati</taxon>
        <taxon>Bacteroidota</taxon>
        <taxon>Bacteroidia</taxon>
        <taxon>Bacteroidales</taxon>
        <taxon>Tannerellaceae</taxon>
        <taxon>Tannerella</taxon>
    </lineage>
</organism>
<proteinExistence type="predicted"/>
<evidence type="ECO:0000313" key="2">
    <source>
        <dbReference type="EMBL" id="ETK11829.1"/>
    </source>
</evidence>
<evidence type="ECO:0000259" key="1">
    <source>
        <dbReference type="Pfam" id="PF09509"/>
    </source>
</evidence>
<name>W2CX82_9BACT</name>
<protein>
    <recommendedName>
        <fullName evidence="1">Conserved hypothetical protein CHP02391 domain-containing protein</fullName>
    </recommendedName>
</protein>
<reference evidence="2 3" key="1">
    <citation type="submission" date="2013-11" db="EMBL/GenBank/DDBJ databases">
        <title>Single cell genomics of uncultured Tannerella BU063 (oral taxon 286).</title>
        <authorList>
            <person name="Beall C.J."/>
            <person name="Campbell A.G."/>
            <person name="Griffen A.L."/>
            <person name="Podar M."/>
            <person name="Leys E.J."/>
        </authorList>
    </citation>
    <scope>NUCLEOTIDE SEQUENCE [LARGE SCALE GENOMIC DNA]</scope>
    <source>
        <strain evidence="2">Cell 8/11</strain>
    </source>
</reference>
<comment type="caution">
    <text evidence="2">The sequence shown here is derived from an EMBL/GenBank/DDBJ whole genome shotgun (WGS) entry which is preliminary data.</text>
</comment>
<dbReference type="EMBL" id="AYYF01001475">
    <property type="protein sequence ID" value="ETK11829.1"/>
    <property type="molecule type" value="Genomic_DNA"/>
</dbReference>
<sequence length="271" mass="31298">MNEVKRRSCLSAGILERISIILADDKVLSHSDINRFLLQADLEPQPKTSSKRHRLFKAFADFQNKNQCSNHILKFIQLVVSPNRYVDKMDEFESLRASINKQLAFVGYELSENGNYRQVQKANTISEAQQRTNNLKKKLDGRNAHKELFKYCTADFLQNDYFGSVFEAHKGLFQRIREISGVQTDGNTLIESVFCDKNPILLINDRRSPSEKSEHRGFCNLLKGLCSMFRNPAAHEPKIHWEISEQDALDILGIISYCHRRLDKAQQIRLP</sequence>
<feature type="domain" description="Conserved hypothetical protein CHP02391" evidence="1">
    <location>
        <begin position="143"/>
        <end position="262"/>
    </location>
</feature>